<sequence>MDFLQNGIGNSTLWILAGITLMIGELFIPGTFVVFLGISAVLVGILSYFLDWNIWIQFALWATLSGILILIGGATLRKFFPSRTEKSPLSPEEGPGRIVSVTKDILVERKGGRILFQGTEWDAISKTRRIPSGRKAEIIERENLTFIVKPVEFPEET</sequence>
<comment type="subcellular location">
    <subcellularLocation>
        <location evidence="1">Membrane</location>
        <topology evidence="1">Multi-pass membrane protein</topology>
    </subcellularLocation>
</comment>
<comment type="caution">
    <text evidence="7">The sequence shown here is derived from an EMBL/GenBank/DDBJ whole genome shotgun (WGS) entry which is preliminary data.</text>
</comment>
<name>A0A4R9GKC7_9LEPT</name>
<keyword evidence="8" id="KW-1185">Reference proteome</keyword>
<feature type="transmembrane region" description="Helical" evidence="5">
    <location>
        <begin position="12"/>
        <end position="42"/>
    </location>
</feature>
<keyword evidence="2 5" id="KW-0812">Transmembrane</keyword>
<dbReference type="OrthoDB" id="338089at2"/>
<dbReference type="InterPro" id="IPR002810">
    <property type="entry name" value="NfeD-like_C"/>
</dbReference>
<dbReference type="InterPro" id="IPR012340">
    <property type="entry name" value="NA-bd_OB-fold"/>
</dbReference>
<evidence type="ECO:0000256" key="3">
    <source>
        <dbReference type="ARBA" id="ARBA00022989"/>
    </source>
</evidence>
<keyword evidence="4 5" id="KW-0472">Membrane</keyword>
<dbReference type="PANTHER" id="PTHR33507">
    <property type="entry name" value="INNER MEMBRANE PROTEIN YBBJ"/>
    <property type="match status" value="1"/>
</dbReference>
<evidence type="ECO:0000259" key="6">
    <source>
        <dbReference type="Pfam" id="PF01957"/>
    </source>
</evidence>
<proteinExistence type="predicted"/>
<organism evidence="7 8">
    <name type="scientific">Leptospira fluminis</name>
    <dbReference type="NCBI Taxonomy" id="2484979"/>
    <lineage>
        <taxon>Bacteria</taxon>
        <taxon>Pseudomonadati</taxon>
        <taxon>Spirochaetota</taxon>
        <taxon>Spirochaetia</taxon>
        <taxon>Leptospirales</taxon>
        <taxon>Leptospiraceae</taxon>
        <taxon>Leptospira</taxon>
    </lineage>
</organism>
<dbReference type="InterPro" id="IPR052165">
    <property type="entry name" value="Membrane_assoc_protease"/>
</dbReference>
<dbReference type="PANTHER" id="PTHR33507:SF3">
    <property type="entry name" value="INNER MEMBRANE PROTEIN YBBJ"/>
    <property type="match status" value="1"/>
</dbReference>
<dbReference type="Pfam" id="PF01957">
    <property type="entry name" value="NfeD"/>
    <property type="match status" value="1"/>
</dbReference>
<evidence type="ECO:0000256" key="5">
    <source>
        <dbReference type="SAM" id="Phobius"/>
    </source>
</evidence>
<gene>
    <name evidence="7" type="ORF">EHO61_16510</name>
</gene>
<evidence type="ECO:0000256" key="1">
    <source>
        <dbReference type="ARBA" id="ARBA00004141"/>
    </source>
</evidence>
<dbReference type="AlphaFoldDB" id="A0A4R9GKC7"/>
<protein>
    <submittedName>
        <fullName evidence="7">NfeD family protein</fullName>
    </submittedName>
</protein>
<dbReference type="Gene3D" id="2.40.50.140">
    <property type="entry name" value="Nucleic acid-binding proteins"/>
    <property type="match status" value="1"/>
</dbReference>
<evidence type="ECO:0000256" key="2">
    <source>
        <dbReference type="ARBA" id="ARBA00022692"/>
    </source>
</evidence>
<dbReference type="Proteomes" id="UP000297855">
    <property type="component" value="Unassembled WGS sequence"/>
</dbReference>
<dbReference type="EMBL" id="RQEV01000018">
    <property type="protein sequence ID" value="TGK14678.1"/>
    <property type="molecule type" value="Genomic_DNA"/>
</dbReference>
<evidence type="ECO:0000256" key="4">
    <source>
        <dbReference type="ARBA" id="ARBA00023136"/>
    </source>
</evidence>
<reference evidence="7" key="1">
    <citation type="journal article" date="2019" name="PLoS Negl. Trop. Dis.">
        <title>Revisiting the worldwide diversity of Leptospira species in the environment.</title>
        <authorList>
            <person name="Vincent A.T."/>
            <person name="Schiettekatte O."/>
            <person name="Bourhy P."/>
            <person name="Veyrier F.J."/>
            <person name="Picardeau M."/>
        </authorList>
    </citation>
    <scope>NUCLEOTIDE SEQUENCE [LARGE SCALE GENOMIC DNA]</scope>
    <source>
        <strain evidence="7">SCS5</strain>
    </source>
</reference>
<evidence type="ECO:0000313" key="7">
    <source>
        <dbReference type="EMBL" id="TGK14678.1"/>
    </source>
</evidence>
<feature type="domain" description="NfeD-like C-terminal" evidence="6">
    <location>
        <begin position="96"/>
        <end position="150"/>
    </location>
</feature>
<feature type="transmembrane region" description="Helical" evidence="5">
    <location>
        <begin position="54"/>
        <end position="76"/>
    </location>
</feature>
<dbReference type="GO" id="GO:0005886">
    <property type="term" value="C:plasma membrane"/>
    <property type="evidence" value="ECO:0007669"/>
    <property type="project" value="TreeGrafter"/>
</dbReference>
<evidence type="ECO:0000313" key="8">
    <source>
        <dbReference type="Proteomes" id="UP000297855"/>
    </source>
</evidence>
<keyword evidence="3 5" id="KW-1133">Transmembrane helix</keyword>
<accession>A0A4R9GKC7</accession>